<evidence type="ECO:0000313" key="1">
    <source>
        <dbReference type="EMBL" id="CAB0007441.1"/>
    </source>
</evidence>
<proteinExistence type="predicted"/>
<organism evidence="1 2">
    <name type="scientific">Nesidiocoris tenuis</name>
    <dbReference type="NCBI Taxonomy" id="355587"/>
    <lineage>
        <taxon>Eukaryota</taxon>
        <taxon>Metazoa</taxon>
        <taxon>Ecdysozoa</taxon>
        <taxon>Arthropoda</taxon>
        <taxon>Hexapoda</taxon>
        <taxon>Insecta</taxon>
        <taxon>Pterygota</taxon>
        <taxon>Neoptera</taxon>
        <taxon>Paraneoptera</taxon>
        <taxon>Hemiptera</taxon>
        <taxon>Heteroptera</taxon>
        <taxon>Panheteroptera</taxon>
        <taxon>Cimicomorpha</taxon>
        <taxon>Miridae</taxon>
        <taxon>Dicyphina</taxon>
        <taxon>Nesidiocoris</taxon>
    </lineage>
</organism>
<dbReference type="EMBL" id="CADCXU010019072">
    <property type="protein sequence ID" value="CAB0007441.1"/>
    <property type="molecule type" value="Genomic_DNA"/>
</dbReference>
<reference evidence="1 2" key="1">
    <citation type="submission" date="2020-02" db="EMBL/GenBank/DDBJ databases">
        <authorList>
            <person name="Ferguson B K."/>
        </authorList>
    </citation>
    <scope>NUCLEOTIDE SEQUENCE [LARGE SCALE GENOMIC DNA]</scope>
</reference>
<feature type="non-terminal residue" evidence="1">
    <location>
        <position position="251"/>
    </location>
</feature>
<protein>
    <submittedName>
        <fullName evidence="1">Uncharacterized protein</fullName>
    </submittedName>
</protein>
<keyword evidence="2" id="KW-1185">Reference proteome</keyword>
<evidence type="ECO:0000313" key="2">
    <source>
        <dbReference type="Proteomes" id="UP000479000"/>
    </source>
</evidence>
<name>A0A6H5GW42_9HEMI</name>
<gene>
    <name evidence="1" type="ORF">NTEN_LOCUS12722</name>
</gene>
<dbReference type="Proteomes" id="UP000479000">
    <property type="component" value="Unassembled WGS sequence"/>
</dbReference>
<sequence>MIQPSNDVLFEENLSKVNIHRPSRRRRTSAVALGQKSRLRARTRRRMIFILSLRRIWVYGTGDRTPRRQTVRVRRQTREIRFARTLRDNMEICYTSRRENTKNEKHLIVEKTGPTSLFSMEVTLHDGCVRVAGCVAEWIASVCVYVSCIFDVCVSNPHCQFGGSSGTDVVTSARLGRPWWIFTKDEEMVSEKETQVLSLLSHNWFSESACGSRFETNLSVSSTIVGRGIWTVGKIDFHDPMAIIRGSILRT</sequence>
<dbReference type="AlphaFoldDB" id="A0A6H5GW42"/>
<accession>A0A6H5GW42</accession>